<keyword evidence="2" id="KW-1185">Reference proteome</keyword>
<dbReference type="EMBL" id="JANPWB010000010">
    <property type="protein sequence ID" value="KAJ1136827.1"/>
    <property type="molecule type" value="Genomic_DNA"/>
</dbReference>
<organism evidence="1 2">
    <name type="scientific">Pleurodeles waltl</name>
    <name type="common">Iberian ribbed newt</name>
    <dbReference type="NCBI Taxonomy" id="8319"/>
    <lineage>
        <taxon>Eukaryota</taxon>
        <taxon>Metazoa</taxon>
        <taxon>Chordata</taxon>
        <taxon>Craniata</taxon>
        <taxon>Vertebrata</taxon>
        <taxon>Euteleostomi</taxon>
        <taxon>Amphibia</taxon>
        <taxon>Batrachia</taxon>
        <taxon>Caudata</taxon>
        <taxon>Salamandroidea</taxon>
        <taxon>Salamandridae</taxon>
        <taxon>Pleurodelinae</taxon>
        <taxon>Pleurodeles</taxon>
    </lineage>
</organism>
<dbReference type="AlphaFoldDB" id="A0AAV7Q8F2"/>
<proteinExistence type="predicted"/>
<accession>A0AAV7Q8F2</accession>
<reference evidence="1" key="1">
    <citation type="journal article" date="2022" name="bioRxiv">
        <title>Sequencing and chromosome-scale assembly of the giantPleurodeles waltlgenome.</title>
        <authorList>
            <person name="Brown T."/>
            <person name="Elewa A."/>
            <person name="Iarovenko S."/>
            <person name="Subramanian E."/>
            <person name="Araus A.J."/>
            <person name="Petzold A."/>
            <person name="Susuki M."/>
            <person name="Suzuki K.-i.T."/>
            <person name="Hayashi T."/>
            <person name="Toyoda A."/>
            <person name="Oliveira C."/>
            <person name="Osipova E."/>
            <person name="Leigh N.D."/>
            <person name="Simon A."/>
            <person name="Yun M.H."/>
        </authorList>
    </citation>
    <scope>NUCLEOTIDE SEQUENCE</scope>
    <source>
        <strain evidence="1">20211129_DDA</strain>
        <tissue evidence="1">Liver</tissue>
    </source>
</reference>
<evidence type="ECO:0000313" key="1">
    <source>
        <dbReference type="EMBL" id="KAJ1136827.1"/>
    </source>
</evidence>
<gene>
    <name evidence="1" type="ORF">NDU88_003241</name>
</gene>
<protein>
    <recommendedName>
        <fullName evidence="3">Retrotransposon gag domain-containing protein</fullName>
    </recommendedName>
</protein>
<dbReference type="PANTHER" id="PTHR33198:SF20">
    <property type="entry name" value="RETROTRANSPOSON GAG DOMAIN-CONTAINING PROTEIN"/>
    <property type="match status" value="1"/>
</dbReference>
<evidence type="ECO:0008006" key="3">
    <source>
        <dbReference type="Google" id="ProtNLM"/>
    </source>
</evidence>
<sequence>MIRSEGRPFDQELRSGRLGFGVAGGLPGTCAVTYSAELCSGAFERRSERLTWCAACSPITLWGLQEDVSAVGAWLVAGCGTRVLPSGNSRQCWRHAAPCRRVCVTPEGSSIAETQRGRGFSRRTVLERYHFGMREQKPGETIEEYITALKKLASTCKFGATIEEHIRDQFMLRCSSDKVREELWNKDDPPLHEVVILTKRVEHTLACVEELEKGRNLAINKIKARKENPKKEGNCEKGEEKVIQDQWPKFKDIK</sequence>
<evidence type="ECO:0000313" key="2">
    <source>
        <dbReference type="Proteomes" id="UP001066276"/>
    </source>
</evidence>
<dbReference type="PANTHER" id="PTHR33198">
    <property type="entry name" value="ANK_REP_REGION DOMAIN-CONTAINING PROTEIN-RELATED"/>
    <property type="match status" value="1"/>
</dbReference>
<dbReference type="Proteomes" id="UP001066276">
    <property type="component" value="Chromosome 6"/>
</dbReference>
<name>A0AAV7Q8F2_PLEWA</name>
<comment type="caution">
    <text evidence="1">The sequence shown here is derived from an EMBL/GenBank/DDBJ whole genome shotgun (WGS) entry which is preliminary data.</text>
</comment>